<accession>A0A915JG40</accession>
<dbReference type="Proteomes" id="UP000887565">
    <property type="component" value="Unplaced"/>
</dbReference>
<reference evidence="2" key="1">
    <citation type="submission" date="2022-11" db="UniProtKB">
        <authorList>
            <consortium name="WormBaseParasite"/>
        </authorList>
    </citation>
    <scope>IDENTIFICATION</scope>
</reference>
<evidence type="ECO:0000313" key="2">
    <source>
        <dbReference type="WBParaSite" id="nRc.2.0.1.t24847-RA"/>
    </source>
</evidence>
<proteinExistence type="predicted"/>
<keyword evidence="1" id="KW-1185">Reference proteome</keyword>
<sequence length="87" mass="9772">MKYLNFTANAGLAATMKRSGSSSNNISDSRDSLVENLLAKIREGDIAPRSTKDYSSPFEGFQGLRRSRHFARTVMNDQSRERSGEQR</sequence>
<evidence type="ECO:0000313" key="1">
    <source>
        <dbReference type="Proteomes" id="UP000887565"/>
    </source>
</evidence>
<protein>
    <submittedName>
        <fullName evidence="2">Uncharacterized protein</fullName>
    </submittedName>
</protein>
<name>A0A915JG40_ROMCU</name>
<dbReference type="AlphaFoldDB" id="A0A915JG40"/>
<dbReference type="WBParaSite" id="nRc.2.0.1.t24847-RA">
    <property type="protein sequence ID" value="nRc.2.0.1.t24847-RA"/>
    <property type="gene ID" value="nRc.2.0.1.g24847"/>
</dbReference>
<organism evidence="1 2">
    <name type="scientific">Romanomermis culicivorax</name>
    <name type="common">Nematode worm</name>
    <dbReference type="NCBI Taxonomy" id="13658"/>
    <lineage>
        <taxon>Eukaryota</taxon>
        <taxon>Metazoa</taxon>
        <taxon>Ecdysozoa</taxon>
        <taxon>Nematoda</taxon>
        <taxon>Enoplea</taxon>
        <taxon>Dorylaimia</taxon>
        <taxon>Mermithida</taxon>
        <taxon>Mermithoidea</taxon>
        <taxon>Mermithidae</taxon>
        <taxon>Romanomermis</taxon>
    </lineage>
</organism>